<dbReference type="NCBIfam" id="TIGR00260">
    <property type="entry name" value="thrC"/>
    <property type="match status" value="1"/>
</dbReference>
<evidence type="ECO:0000313" key="16">
    <source>
        <dbReference type="EMBL" id="HGN36643.1"/>
    </source>
</evidence>
<dbReference type="PROSITE" id="PS00165">
    <property type="entry name" value="DEHYDRATASE_SER_THR"/>
    <property type="match status" value="1"/>
</dbReference>
<dbReference type="InterPro" id="IPR036052">
    <property type="entry name" value="TrpB-like_PALP_sf"/>
</dbReference>
<organism evidence="16">
    <name type="scientific">Ignisphaera aggregans</name>
    <dbReference type="NCBI Taxonomy" id="334771"/>
    <lineage>
        <taxon>Archaea</taxon>
        <taxon>Thermoproteota</taxon>
        <taxon>Thermoprotei</taxon>
        <taxon>Desulfurococcales</taxon>
        <taxon>Desulfurococcaceae</taxon>
        <taxon>Ignisphaera</taxon>
    </lineage>
</organism>
<name>A0A7J3I7P7_9CREN</name>
<dbReference type="GO" id="GO:0009088">
    <property type="term" value="P:threonine biosynthetic process"/>
    <property type="evidence" value="ECO:0007669"/>
    <property type="project" value="UniProtKB-UniRule"/>
</dbReference>
<gene>
    <name evidence="16" type="ORF">ENT87_03730</name>
</gene>
<dbReference type="CDD" id="cd00350">
    <property type="entry name" value="rubredoxin_like"/>
    <property type="match status" value="1"/>
</dbReference>
<feature type="binding site" evidence="13">
    <location>
        <begin position="247"/>
        <end position="251"/>
    </location>
    <ligand>
        <name>pyridoxal 5'-phosphate</name>
        <dbReference type="ChEBI" id="CHEBI:597326"/>
    </ligand>
</feature>
<evidence type="ECO:0000256" key="6">
    <source>
        <dbReference type="ARBA" id="ARBA00022605"/>
    </source>
</evidence>
<dbReference type="InterPro" id="IPR001926">
    <property type="entry name" value="TrpB-like_PALP"/>
</dbReference>
<keyword evidence="8 12" id="KW-0663">Pyridoxal phosphate</keyword>
<evidence type="ECO:0000256" key="10">
    <source>
        <dbReference type="ARBA" id="ARBA00049144"/>
    </source>
</evidence>
<keyword evidence="9 12" id="KW-0456">Lyase</keyword>
<evidence type="ECO:0000256" key="2">
    <source>
        <dbReference type="ARBA" id="ARBA00004979"/>
    </source>
</evidence>
<feature type="binding site" evidence="13">
    <location>
        <position position="385"/>
    </location>
    <ligand>
        <name>pyridoxal 5'-phosphate</name>
        <dbReference type="ChEBI" id="CHEBI:597326"/>
    </ligand>
</feature>
<evidence type="ECO:0000256" key="5">
    <source>
        <dbReference type="ARBA" id="ARBA00018679"/>
    </source>
</evidence>
<dbReference type="InterPro" id="IPR026260">
    <property type="entry name" value="Thr_Synthase_bac/arc"/>
</dbReference>
<comment type="cofactor">
    <cofactor evidence="1 12 13">
        <name>pyridoxal 5'-phosphate</name>
        <dbReference type="ChEBI" id="CHEBI:597326"/>
    </cofactor>
</comment>
<evidence type="ECO:0000256" key="14">
    <source>
        <dbReference type="PIRSR" id="PIRSR038945-2"/>
    </source>
</evidence>
<feature type="modified residue" description="N6-(pyridoxal phosphate)lysine" evidence="14">
    <location>
        <position position="118"/>
    </location>
</feature>
<evidence type="ECO:0000256" key="12">
    <source>
        <dbReference type="PIRNR" id="PIRNR038945"/>
    </source>
</evidence>
<reference evidence="16" key="1">
    <citation type="journal article" date="2020" name="mSystems">
        <title>Genome- and Community-Level Interaction Insights into Carbon Utilization and Element Cycling Functions of Hydrothermarchaeota in Hydrothermal Sediment.</title>
        <authorList>
            <person name="Zhou Z."/>
            <person name="Liu Y."/>
            <person name="Xu W."/>
            <person name="Pan J."/>
            <person name="Luo Z.H."/>
            <person name="Li M."/>
        </authorList>
    </citation>
    <scope>NUCLEOTIDE SEQUENCE [LARGE SCALE GENOMIC DNA]</scope>
    <source>
        <strain evidence="16">SpSt-618</strain>
    </source>
</reference>
<dbReference type="PIRSF" id="PIRSF038945">
    <property type="entry name" value="Thr_synthase"/>
    <property type="match status" value="1"/>
</dbReference>
<evidence type="ECO:0000256" key="7">
    <source>
        <dbReference type="ARBA" id="ARBA00022697"/>
    </source>
</evidence>
<evidence type="ECO:0000256" key="13">
    <source>
        <dbReference type="PIRSR" id="PIRSR038945-1"/>
    </source>
</evidence>
<dbReference type="Pfam" id="PF00291">
    <property type="entry name" value="PALP"/>
    <property type="match status" value="1"/>
</dbReference>
<dbReference type="GO" id="GO:0004794">
    <property type="term" value="F:threonine deaminase activity"/>
    <property type="evidence" value="ECO:0007669"/>
    <property type="project" value="TreeGrafter"/>
</dbReference>
<comment type="catalytic activity">
    <reaction evidence="10 12">
        <text>O-phospho-L-homoserine + H2O = L-threonine + phosphate</text>
        <dbReference type="Rhea" id="RHEA:10840"/>
        <dbReference type="ChEBI" id="CHEBI:15377"/>
        <dbReference type="ChEBI" id="CHEBI:43474"/>
        <dbReference type="ChEBI" id="CHEBI:57590"/>
        <dbReference type="ChEBI" id="CHEBI:57926"/>
        <dbReference type="EC" id="4.2.3.1"/>
    </reaction>
</comment>
<feature type="domain" description="Tryptophan synthase beta chain-like PALP" evidence="15">
    <location>
        <begin position="82"/>
        <end position="386"/>
    </location>
</feature>
<dbReference type="AlphaFoldDB" id="A0A7J3I7P7"/>
<keyword evidence="6 12" id="KW-0028">Amino-acid biosynthesis</keyword>
<evidence type="ECO:0000256" key="4">
    <source>
        <dbReference type="ARBA" id="ARBA00013028"/>
    </source>
</evidence>
<evidence type="ECO:0000256" key="9">
    <source>
        <dbReference type="ARBA" id="ARBA00023239"/>
    </source>
</evidence>
<dbReference type="InterPro" id="IPR000634">
    <property type="entry name" value="Ser/Thr_deHydtase_PyrdxlP-BS"/>
</dbReference>
<dbReference type="FunFam" id="3.40.50.1100:FF:000014">
    <property type="entry name" value="Threonine synthase"/>
    <property type="match status" value="1"/>
</dbReference>
<dbReference type="InterPro" id="IPR050147">
    <property type="entry name" value="Ser/Thr_Dehydratase"/>
</dbReference>
<dbReference type="GO" id="GO:0009097">
    <property type="term" value="P:isoleucine biosynthetic process"/>
    <property type="evidence" value="ECO:0007669"/>
    <property type="project" value="TreeGrafter"/>
</dbReference>
<dbReference type="CDD" id="cd01563">
    <property type="entry name" value="Thr-synth_1"/>
    <property type="match status" value="1"/>
</dbReference>
<dbReference type="PANTHER" id="PTHR48078:SF6">
    <property type="entry name" value="L-THREONINE DEHYDRATASE CATABOLIC TDCB"/>
    <property type="match status" value="1"/>
</dbReference>
<protein>
    <recommendedName>
        <fullName evidence="5 11">Threonine synthase</fullName>
        <ecNumber evidence="4 11">4.2.3.1</ecNumber>
    </recommendedName>
</protein>
<evidence type="ECO:0000256" key="8">
    <source>
        <dbReference type="ARBA" id="ARBA00022898"/>
    </source>
</evidence>
<dbReference type="SUPFAM" id="SSF53686">
    <property type="entry name" value="Tryptophan synthase beta subunit-like PLP-dependent enzymes"/>
    <property type="match status" value="1"/>
</dbReference>
<sequence length="404" mass="43580">MGNLNEAVTRRIFREGVLLRCIQCGYTYDPDPFTIICPRCRGLLEVVMPSITDFDMKTARMRRFGVWRYRELLPLNDKVTPVTLNEGGTPLIPLTRAITGSFRVYVKFEGGNPTGSFKDRGMTVGVTIAKSIGVEGVIVASTGNTAASAAAYAARAGLKCIVVLPRGAVAKGKVAQALLHGAEIREVDGVFDDALEDVFTEVVMNGGRKLYPLNSYNPWRLEGQKTIAFEIVDELGSAPDTVIVPVGNAGNISAIWKGFKELYSYGLINRLPRMIGVQATGSAPLAITWESKVDKLHVIENPQTIASAIRIGKPVNWLKALKAVKESNGAFIKVTDDEILAAMRMLAVLEGIGVEPASAASFAGFIKLANRGLIDKDEVVVLIATGHALKDPDIILSKIIIGMP</sequence>
<feature type="binding site" evidence="13">
    <location>
        <position position="144"/>
    </location>
    <ligand>
        <name>pyridoxal 5'-phosphate</name>
        <dbReference type="ChEBI" id="CHEBI:597326"/>
    </ligand>
</feature>
<evidence type="ECO:0000256" key="1">
    <source>
        <dbReference type="ARBA" id="ARBA00001933"/>
    </source>
</evidence>
<dbReference type="GO" id="GO:0006567">
    <property type="term" value="P:L-threonine catabolic process"/>
    <property type="evidence" value="ECO:0007669"/>
    <property type="project" value="TreeGrafter"/>
</dbReference>
<dbReference type="UniPathway" id="UPA00050">
    <property type="reaction ID" value="UER00065"/>
</dbReference>
<dbReference type="InterPro" id="IPR004450">
    <property type="entry name" value="Thr_synthase-like"/>
</dbReference>
<comment type="similarity">
    <text evidence="3 12">Belongs to the threonine synthase family.</text>
</comment>
<comment type="pathway">
    <text evidence="2 12">Amino-acid biosynthesis; L-threonine biosynthesis; L-threonine from L-aspartate: step 5/5.</text>
</comment>
<comment type="caution">
    <text evidence="16">The sequence shown here is derived from an EMBL/GenBank/DDBJ whole genome shotgun (WGS) entry which is preliminary data.</text>
</comment>
<keyword evidence="7 12" id="KW-0791">Threonine biosynthesis</keyword>
<dbReference type="GO" id="GO:0006565">
    <property type="term" value="P:L-serine catabolic process"/>
    <property type="evidence" value="ECO:0007669"/>
    <property type="project" value="TreeGrafter"/>
</dbReference>
<dbReference type="EC" id="4.2.3.1" evidence="4 11"/>
<evidence type="ECO:0000256" key="11">
    <source>
        <dbReference type="NCBIfam" id="TIGR00260"/>
    </source>
</evidence>
<proteinExistence type="inferred from homology"/>
<dbReference type="GO" id="GO:0004795">
    <property type="term" value="F:threonine synthase activity"/>
    <property type="evidence" value="ECO:0007669"/>
    <property type="project" value="UniProtKB-UniRule"/>
</dbReference>
<dbReference type="EMBL" id="DTAI01000108">
    <property type="protein sequence ID" value="HGN36643.1"/>
    <property type="molecule type" value="Genomic_DNA"/>
</dbReference>
<evidence type="ECO:0000256" key="3">
    <source>
        <dbReference type="ARBA" id="ARBA00005517"/>
    </source>
</evidence>
<dbReference type="GO" id="GO:0030170">
    <property type="term" value="F:pyridoxal phosphate binding"/>
    <property type="evidence" value="ECO:0007669"/>
    <property type="project" value="InterPro"/>
</dbReference>
<dbReference type="Gene3D" id="3.40.50.1100">
    <property type="match status" value="2"/>
</dbReference>
<dbReference type="GO" id="GO:0003941">
    <property type="term" value="F:L-serine ammonia-lyase activity"/>
    <property type="evidence" value="ECO:0007669"/>
    <property type="project" value="TreeGrafter"/>
</dbReference>
<accession>A0A7J3I7P7</accession>
<evidence type="ECO:0000259" key="15">
    <source>
        <dbReference type="Pfam" id="PF00291"/>
    </source>
</evidence>
<comment type="function">
    <text evidence="12">Catalyzes the gamma-elimination of phosphate from L-phosphohomoserine and the beta-addition of water to produce L-threonine.</text>
</comment>
<dbReference type="PANTHER" id="PTHR48078">
    <property type="entry name" value="THREONINE DEHYDRATASE, MITOCHONDRIAL-RELATED"/>
    <property type="match status" value="1"/>
</dbReference>